<gene>
    <name evidence="1" type="ORF">HA332_12055</name>
</gene>
<protein>
    <submittedName>
        <fullName evidence="1">Uncharacterized protein</fullName>
    </submittedName>
</protein>
<dbReference type="GeneID" id="1458160"/>
<comment type="caution">
    <text evidence="1">The sequence shown here is derived from an EMBL/GenBank/DDBJ whole genome shotgun (WGS) entry which is preliminary data.</text>
</comment>
<organism evidence="1 2">
    <name type="scientific">Sulfurisphaera tokodaii</name>
    <dbReference type="NCBI Taxonomy" id="111955"/>
    <lineage>
        <taxon>Archaea</taxon>
        <taxon>Thermoproteota</taxon>
        <taxon>Thermoprotei</taxon>
        <taxon>Sulfolobales</taxon>
        <taxon>Sulfolobaceae</taxon>
        <taxon>Sulfurisphaera</taxon>
    </lineage>
</organism>
<reference evidence="1" key="1">
    <citation type="journal article" date="2020" name="bioRxiv">
        <title>A rank-normalized archaeal taxonomy based on genome phylogeny resolves widespread incomplete and uneven classifications.</title>
        <authorList>
            <person name="Rinke C."/>
            <person name="Chuvochina M."/>
            <person name="Mussig A.J."/>
            <person name="Chaumeil P.-A."/>
            <person name="Waite D.W."/>
            <person name="Whitman W.B."/>
            <person name="Parks D.H."/>
            <person name="Hugenholtz P."/>
        </authorList>
    </citation>
    <scope>NUCLEOTIDE SEQUENCE</scope>
    <source>
        <strain evidence="1">UBA8838</strain>
    </source>
</reference>
<dbReference type="RefSeq" id="WP_010978212.1">
    <property type="nucleotide sequence ID" value="NZ_BAABQO010000002.1"/>
</dbReference>
<dbReference type="EMBL" id="DUJO01000051">
    <property type="protein sequence ID" value="HII75069.1"/>
    <property type="molecule type" value="Genomic_DNA"/>
</dbReference>
<accession>A0A832TFV0</accession>
<name>A0A832TFV0_9CREN</name>
<evidence type="ECO:0000313" key="2">
    <source>
        <dbReference type="Proteomes" id="UP000646844"/>
    </source>
</evidence>
<evidence type="ECO:0000313" key="1">
    <source>
        <dbReference type="EMBL" id="HII75069.1"/>
    </source>
</evidence>
<dbReference type="AlphaFoldDB" id="A0A832TFV0"/>
<dbReference type="Proteomes" id="UP000646844">
    <property type="component" value="Unassembled WGS sequence"/>
</dbReference>
<proteinExistence type="predicted"/>
<sequence>MKANREEKSRQSCFMKELLYNELKSIADEEGRTVYDITNKAVELYISLYRSLQDELNYLQLNYLLLKHLRSVKALSINIESVTPKDLSLLISSYISTLSFTEEGKISRLIAILDFISQLLMGEKANMYSSPEKQIVIYKFDKEKNTEFFKKFAENLLKDTITGKEVKYNVKKSDLMVEIYIEENEIYRNRSRE</sequence>